<comment type="caution">
    <text evidence="1">The sequence shown here is derived from an EMBL/GenBank/DDBJ whole genome shotgun (WGS) entry which is preliminary data.</text>
</comment>
<reference evidence="2" key="1">
    <citation type="journal article" date="2017" name="Environ. Microbiol. Rep.">
        <title>Genetic Diversity of Marine Anaerobic Ammonium-Oxidizing Bacteria as Revealed by Genomic and Proteomic Analyses of 'Candidatus Scalindua japonica'.</title>
        <authorList>
            <person name="Oshiki M."/>
            <person name="Mizuto K."/>
            <person name="Kimura Z."/>
            <person name="Kindaichi T."/>
            <person name="Satoh H."/>
            <person name="Okabe S."/>
        </authorList>
    </citation>
    <scope>NUCLEOTIDE SEQUENCE [LARGE SCALE GENOMIC DNA]</scope>
    <source>
        <strain evidence="2">husup-a2</strain>
    </source>
</reference>
<organism evidence="1 2">
    <name type="scientific">Candidatus Scalindua japonica</name>
    <dbReference type="NCBI Taxonomy" id="1284222"/>
    <lineage>
        <taxon>Bacteria</taxon>
        <taxon>Pseudomonadati</taxon>
        <taxon>Planctomycetota</taxon>
        <taxon>Candidatus Brocadiia</taxon>
        <taxon>Candidatus Brocadiales</taxon>
        <taxon>Candidatus Scalinduaceae</taxon>
        <taxon>Candidatus Scalindua</taxon>
    </lineage>
</organism>
<accession>A0A286U3L6</accession>
<keyword evidence="1" id="KW-0378">Hydrolase</keyword>
<dbReference type="EMBL" id="BAOS01000040">
    <property type="protein sequence ID" value="GAX62727.1"/>
    <property type="molecule type" value="Genomic_DNA"/>
</dbReference>
<name>A0A286U3L6_9BACT</name>
<sequence>MPPEDSELSATCRGVGKHVYVFVSDDVWEVNVFKQDIEKIIHTFDCSTPATSINSKKGIYEILTETFGNPPDVDNDHRIYFLITQLGEYRGHDFDGYFRFIDEIAGKHSNHMEILYLDSDDPSDDYHLGVIAHEFQHLIHWQYDPKETKWLSESLSEVAMILCGYYTDEKKVIRYLNNTNSSLISRHHMVDYGACLLWGTYIYERLGIAFLGNLVREKAGGIKGFQNTLDSMHIVDNFSTVFGDWLVANYLHNKIGNNKKYRYQSISLPITPAVKHFLSLPVSETGEVAGYAVDYLKFTIERVKNKKLRISFESESPDDFLIKVIKLYNDHVSDPLVEDVKLSKPIEAFDVKNLGMGCREVVLVVSVLKPTNKPVSYSYSASLMANSETKLNQD</sequence>
<dbReference type="GO" id="GO:0016787">
    <property type="term" value="F:hydrolase activity"/>
    <property type="evidence" value="ECO:0007669"/>
    <property type="project" value="UniProtKB-KW"/>
</dbReference>
<evidence type="ECO:0000313" key="2">
    <source>
        <dbReference type="Proteomes" id="UP000218542"/>
    </source>
</evidence>
<proteinExistence type="predicted"/>
<protein>
    <submittedName>
        <fullName evidence="1">Zn-dependent hydrolase, including glyoxylase</fullName>
    </submittedName>
</protein>
<keyword evidence="2" id="KW-1185">Reference proteome</keyword>
<dbReference type="Proteomes" id="UP000218542">
    <property type="component" value="Unassembled WGS sequence"/>
</dbReference>
<gene>
    <name evidence="1" type="ORF">SCALIN_C40_0016</name>
</gene>
<dbReference type="AlphaFoldDB" id="A0A286U3L6"/>
<evidence type="ECO:0000313" key="1">
    <source>
        <dbReference type="EMBL" id="GAX62727.1"/>
    </source>
</evidence>